<sequence length="75" mass="8298">MNISIDLGMIGPCALVLHYPSRNKVCREKGCGHKKRNGRCELAFITVPTTGDECWSKSPGDWGKTVVIEDDGYQD</sequence>
<organism evidence="2">
    <name type="scientific">viral metagenome</name>
    <dbReference type="NCBI Taxonomy" id="1070528"/>
    <lineage>
        <taxon>unclassified sequences</taxon>
        <taxon>metagenomes</taxon>
        <taxon>organismal metagenomes</taxon>
    </lineage>
</organism>
<dbReference type="AlphaFoldDB" id="A0A6M3KJL7"/>
<reference evidence="2" key="1">
    <citation type="submission" date="2020-03" db="EMBL/GenBank/DDBJ databases">
        <title>The deep terrestrial virosphere.</title>
        <authorList>
            <person name="Holmfeldt K."/>
            <person name="Nilsson E."/>
            <person name="Simone D."/>
            <person name="Lopez-Fernandez M."/>
            <person name="Wu X."/>
            <person name="de Brujin I."/>
            <person name="Lundin D."/>
            <person name="Andersson A."/>
            <person name="Bertilsson S."/>
            <person name="Dopson M."/>
        </authorList>
    </citation>
    <scope>NUCLEOTIDE SEQUENCE</scope>
    <source>
        <strain evidence="2">MM415A00434</strain>
        <strain evidence="1">MM415B00370</strain>
    </source>
</reference>
<evidence type="ECO:0000313" key="1">
    <source>
        <dbReference type="EMBL" id="QJA65963.1"/>
    </source>
</evidence>
<accession>A0A6M3KJL7</accession>
<gene>
    <name evidence="2" type="ORF">MM415A00434_0004</name>
    <name evidence="1" type="ORF">MM415B00370_0081</name>
</gene>
<dbReference type="EMBL" id="MT141546">
    <property type="protein sequence ID" value="QJA65963.1"/>
    <property type="molecule type" value="Genomic_DNA"/>
</dbReference>
<proteinExistence type="predicted"/>
<evidence type="ECO:0000313" key="2">
    <source>
        <dbReference type="EMBL" id="QJA82229.1"/>
    </source>
</evidence>
<protein>
    <submittedName>
        <fullName evidence="2">Uncharacterized protein</fullName>
    </submittedName>
</protein>
<name>A0A6M3KJL7_9ZZZZ</name>
<dbReference type="EMBL" id="MT142483">
    <property type="protein sequence ID" value="QJA82229.1"/>
    <property type="molecule type" value="Genomic_DNA"/>
</dbReference>